<evidence type="ECO:0000313" key="2">
    <source>
        <dbReference type="Proteomes" id="UP000189229"/>
    </source>
</evidence>
<gene>
    <name evidence="1" type="ORF">BZL30_6418</name>
</gene>
<organism evidence="1 2">
    <name type="scientific">Mycobacterium kansasii</name>
    <dbReference type="NCBI Taxonomy" id="1768"/>
    <lineage>
        <taxon>Bacteria</taxon>
        <taxon>Bacillati</taxon>
        <taxon>Actinomycetota</taxon>
        <taxon>Actinomycetes</taxon>
        <taxon>Mycobacteriales</taxon>
        <taxon>Mycobacteriaceae</taxon>
        <taxon>Mycobacterium</taxon>
    </lineage>
</organism>
<dbReference type="Proteomes" id="UP000189229">
    <property type="component" value="Unassembled WGS sequence"/>
</dbReference>
<dbReference type="AlphaFoldDB" id="A0A1V3WT62"/>
<protein>
    <submittedName>
        <fullName evidence="1">Uncharacterized protein</fullName>
    </submittedName>
</protein>
<comment type="caution">
    <text evidence="1">The sequence shown here is derived from an EMBL/GenBank/DDBJ whole genome shotgun (WGS) entry which is preliminary data.</text>
</comment>
<evidence type="ECO:0000313" key="1">
    <source>
        <dbReference type="EMBL" id="OOK70153.1"/>
    </source>
</evidence>
<name>A0A1V3WT62_MYCKA</name>
<sequence>MLSETNVTTRHQTAIGLTSAGLLSLHLSHWSPASGSRT</sequence>
<reference evidence="1 2" key="1">
    <citation type="submission" date="2017-02" db="EMBL/GenBank/DDBJ databases">
        <title>Complete genome sequences of Mycobacterium kansasii strains isolated from rhesus macaques.</title>
        <authorList>
            <person name="Panda A."/>
            <person name="Nagaraj S."/>
            <person name="Zhao X."/>
            <person name="Tettelin H."/>
            <person name="Detolla L.J."/>
        </authorList>
    </citation>
    <scope>NUCLEOTIDE SEQUENCE [LARGE SCALE GENOMIC DNA]</scope>
    <source>
        <strain evidence="1 2">11-3813</strain>
    </source>
</reference>
<proteinExistence type="predicted"/>
<accession>A0A1V3WT62</accession>
<dbReference type="EMBL" id="MVBM01000006">
    <property type="protein sequence ID" value="OOK70153.1"/>
    <property type="molecule type" value="Genomic_DNA"/>
</dbReference>